<dbReference type="EMBL" id="CP019352">
    <property type="protein sequence ID" value="APX99804.1"/>
    <property type="molecule type" value="Genomic_DNA"/>
</dbReference>
<sequence>MKTNMNIEEKVTKTLEVFDTMDTVKAPPFFKDKTMQLLFAEKEEKVTPLFWSWFTPQLQLATLVCVVLVNFYAIKEINNSEYESSISSFASDYGIAGEQESSIFNF</sequence>
<dbReference type="KEGG" id="lvn:BWR22_05595"/>
<name>A0AAC9LK07_9FLAO</name>
<dbReference type="RefSeq" id="WP_076732431.1">
    <property type="nucleotide sequence ID" value="NZ_CP019352.1"/>
</dbReference>
<organism evidence="1 2">
    <name type="scientific">Lacinutrix venerupis</name>
    <dbReference type="NCBI Taxonomy" id="1486034"/>
    <lineage>
        <taxon>Bacteria</taxon>
        <taxon>Pseudomonadati</taxon>
        <taxon>Bacteroidota</taxon>
        <taxon>Flavobacteriia</taxon>
        <taxon>Flavobacteriales</taxon>
        <taxon>Flavobacteriaceae</taxon>
        <taxon>Lacinutrix</taxon>
    </lineage>
</organism>
<gene>
    <name evidence="1" type="ORF">BWR22_05595</name>
</gene>
<evidence type="ECO:0000313" key="2">
    <source>
        <dbReference type="Proteomes" id="UP000187506"/>
    </source>
</evidence>
<protein>
    <submittedName>
        <fullName evidence="1">Uncharacterized protein</fullName>
    </submittedName>
</protein>
<dbReference type="AlphaFoldDB" id="A0AAC9LK07"/>
<proteinExistence type="predicted"/>
<evidence type="ECO:0000313" key="1">
    <source>
        <dbReference type="EMBL" id="APX99804.1"/>
    </source>
</evidence>
<keyword evidence="2" id="KW-1185">Reference proteome</keyword>
<accession>A0AAC9LK07</accession>
<reference evidence="1 2" key="1">
    <citation type="submission" date="2017-01" db="EMBL/GenBank/DDBJ databases">
        <title>Complete genome of Lacinutrix venerupis DOK2-8 isolated from seawater in Dokdo.</title>
        <authorList>
            <person name="Chi W.-J."/>
            <person name="Kim J.H."/>
        </authorList>
    </citation>
    <scope>NUCLEOTIDE SEQUENCE [LARGE SCALE GENOMIC DNA]</scope>
    <source>
        <strain evidence="1 2">DOK2-8</strain>
    </source>
</reference>
<dbReference type="Proteomes" id="UP000187506">
    <property type="component" value="Chromosome"/>
</dbReference>